<sequence length="51" mass="5853">MSVLIQSTTARLNSGFPHQQNNNGICYYRGWESHRPPPPWGPQNIYVVVLK</sequence>
<dbReference type="KEGG" id="dpx:DAPPUDRAFT_300395"/>
<accession>E9G4E3</accession>
<evidence type="ECO:0000313" key="2">
    <source>
        <dbReference type="EMBL" id="EFX85292.1"/>
    </source>
</evidence>
<name>E9G4E3_DAPPU</name>
<proteinExistence type="predicted"/>
<dbReference type="Proteomes" id="UP000000305">
    <property type="component" value="Unassembled WGS sequence"/>
</dbReference>
<keyword evidence="3" id="KW-1185">Reference proteome</keyword>
<protein>
    <submittedName>
        <fullName evidence="1">Uncharacterized protein</fullName>
    </submittedName>
</protein>
<organism evidence="1 3">
    <name type="scientific">Daphnia pulex</name>
    <name type="common">Water flea</name>
    <dbReference type="NCBI Taxonomy" id="6669"/>
    <lineage>
        <taxon>Eukaryota</taxon>
        <taxon>Metazoa</taxon>
        <taxon>Ecdysozoa</taxon>
        <taxon>Arthropoda</taxon>
        <taxon>Crustacea</taxon>
        <taxon>Branchiopoda</taxon>
        <taxon>Diplostraca</taxon>
        <taxon>Cladocera</taxon>
        <taxon>Anomopoda</taxon>
        <taxon>Daphniidae</taxon>
        <taxon>Daphnia</taxon>
    </lineage>
</organism>
<dbReference type="EMBL" id="GL732532">
    <property type="protein sequence ID" value="EFX85282.1"/>
    <property type="molecule type" value="Genomic_DNA"/>
</dbReference>
<dbReference type="AlphaFoldDB" id="E9G4E3"/>
<gene>
    <name evidence="1" type="ORF">DAPPUDRAFT_300268</name>
    <name evidence="2" type="ORF">DAPPUDRAFT_300395</name>
</gene>
<evidence type="ECO:0000313" key="3">
    <source>
        <dbReference type="Proteomes" id="UP000000305"/>
    </source>
</evidence>
<evidence type="ECO:0000313" key="1">
    <source>
        <dbReference type="EMBL" id="EFX85282.1"/>
    </source>
</evidence>
<reference evidence="1 3" key="1">
    <citation type="journal article" date="2011" name="Science">
        <title>The ecoresponsive genome of Daphnia pulex.</title>
        <authorList>
            <person name="Colbourne J.K."/>
            <person name="Pfrender M.E."/>
            <person name="Gilbert D."/>
            <person name="Thomas W.K."/>
            <person name="Tucker A."/>
            <person name="Oakley T.H."/>
            <person name="Tokishita S."/>
            <person name="Aerts A."/>
            <person name="Arnold G.J."/>
            <person name="Basu M.K."/>
            <person name="Bauer D.J."/>
            <person name="Caceres C.E."/>
            <person name="Carmel L."/>
            <person name="Casola C."/>
            <person name="Choi J.H."/>
            <person name="Detter J.C."/>
            <person name="Dong Q."/>
            <person name="Dusheyko S."/>
            <person name="Eads B.D."/>
            <person name="Frohlich T."/>
            <person name="Geiler-Samerotte K.A."/>
            <person name="Gerlach D."/>
            <person name="Hatcher P."/>
            <person name="Jogdeo S."/>
            <person name="Krijgsveld J."/>
            <person name="Kriventseva E.V."/>
            <person name="Kultz D."/>
            <person name="Laforsch C."/>
            <person name="Lindquist E."/>
            <person name="Lopez J."/>
            <person name="Manak J.R."/>
            <person name="Muller J."/>
            <person name="Pangilinan J."/>
            <person name="Patwardhan R.P."/>
            <person name="Pitluck S."/>
            <person name="Pritham E.J."/>
            <person name="Rechtsteiner A."/>
            <person name="Rho M."/>
            <person name="Rogozin I.B."/>
            <person name="Sakarya O."/>
            <person name="Salamov A."/>
            <person name="Schaack S."/>
            <person name="Shapiro H."/>
            <person name="Shiga Y."/>
            <person name="Skalitzky C."/>
            <person name="Smith Z."/>
            <person name="Souvorov A."/>
            <person name="Sung W."/>
            <person name="Tang Z."/>
            <person name="Tsuchiya D."/>
            <person name="Tu H."/>
            <person name="Vos H."/>
            <person name="Wang M."/>
            <person name="Wolf Y.I."/>
            <person name="Yamagata H."/>
            <person name="Yamada T."/>
            <person name="Ye Y."/>
            <person name="Shaw J.R."/>
            <person name="Andrews J."/>
            <person name="Crease T.J."/>
            <person name="Tang H."/>
            <person name="Lucas S.M."/>
            <person name="Robertson H.M."/>
            <person name="Bork P."/>
            <person name="Koonin E.V."/>
            <person name="Zdobnov E.M."/>
            <person name="Grigoriev I.V."/>
            <person name="Lynch M."/>
            <person name="Boore J.L."/>
        </authorList>
    </citation>
    <scope>NUCLEOTIDE SEQUENCE [LARGE SCALE GENOMIC DNA]</scope>
</reference>
<dbReference type="KEGG" id="dpx:DAPPUDRAFT_300268"/>
<dbReference type="HOGENOM" id="CLU_3108471_0_0_1"/>
<dbReference type="EMBL" id="GL732532">
    <property type="protein sequence ID" value="EFX85292.1"/>
    <property type="molecule type" value="Genomic_DNA"/>
</dbReference>